<comment type="caution">
    <text evidence="1">The sequence shown here is derived from an EMBL/GenBank/DDBJ whole genome shotgun (WGS) entry which is preliminary data.</text>
</comment>
<evidence type="ECO:0000313" key="1">
    <source>
        <dbReference type="EMBL" id="MBJ3784897.1"/>
    </source>
</evidence>
<protein>
    <submittedName>
        <fullName evidence="1">Uncharacterized protein</fullName>
    </submittedName>
</protein>
<proteinExistence type="predicted"/>
<accession>A0A934IV34</accession>
<dbReference type="AlphaFoldDB" id="A0A934IV34"/>
<gene>
    <name evidence="1" type="ORF">JEQ47_09220</name>
</gene>
<dbReference type="EMBL" id="JAEKMH010000002">
    <property type="protein sequence ID" value="MBJ3784897.1"/>
    <property type="molecule type" value="Genomic_DNA"/>
</dbReference>
<evidence type="ECO:0000313" key="2">
    <source>
        <dbReference type="Proteomes" id="UP000602124"/>
    </source>
</evidence>
<reference evidence="1" key="1">
    <citation type="submission" date="2020-12" db="EMBL/GenBank/DDBJ databases">
        <title>Devosia sp. MSA67 isolated from Mo River.</title>
        <authorList>
            <person name="Ma F."/>
            <person name="Zi Z."/>
        </authorList>
    </citation>
    <scope>NUCLEOTIDE SEQUENCE</scope>
    <source>
        <strain evidence="1">MSA67</strain>
    </source>
</reference>
<sequence length="48" mass="5196">MTALAETGLGVTAIREVADLPGAEERRADRRAAREFPLFLGLRAVKLS</sequence>
<dbReference type="Proteomes" id="UP000602124">
    <property type="component" value="Unassembled WGS sequence"/>
</dbReference>
<organism evidence="1 2">
    <name type="scientific">Devosia sediminis</name>
    <dbReference type="NCBI Taxonomy" id="2798801"/>
    <lineage>
        <taxon>Bacteria</taxon>
        <taxon>Pseudomonadati</taxon>
        <taxon>Pseudomonadota</taxon>
        <taxon>Alphaproteobacteria</taxon>
        <taxon>Hyphomicrobiales</taxon>
        <taxon>Devosiaceae</taxon>
        <taxon>Devosia</taxon>
    </lineage>
</organism>
<keyword evidence="2" id="KW-1185">Reference proteome</keyword>
<dbReference type="RefSeq" id="WP_198876114.1">
    <property type="nucleotide sequence ID" value="NZ_JAEKMH010000002.1"/>
</dbReference>
<name>A0A934IV34_9HYPH</name>